<name>A0A8X6PV62_NEPPI</name>
<dbReference type="AlphaFoldDB" id="A0A8X6PV62"/>
<organism evidence="1 2">
    <name type="scientific">Nephila pilipes</name>
    <name type="common">Giant wood spider</name>
    <name type="synonym">Nephila maculata</name>
    <dbReference type="NCBI Taxonomy" id="299642"/>
    <lineage>
        <taxon>Eukaryota</taxon>
        <taxon>Metazoa</taxon>
        <taxon>Ecdysozoa</taxon>
        <taxon>Arthropoda</taxon>
        <taxon>Chelicerata</taxon>
        <taxon>Arachnida</taxon>
        <taxon>Araneae</taxon>
        <taxon>Araneomorphae</taxon>
        <taxon>Entelegynae</taxon>
        <taxon>Araneoidea</taxon>
        <taxon>Nephilidae</taxon>
        <taxon>Nephila</taxon>
    </lineage>
</organism>
<accession>A0A8X6PV62</accession>
<comment type="caution">
    <text evidence="1">The sequence shown here is derived from an EMBL/GenBank/DDBJ whole genome shotgun (WGS) entry which is preliminary data.</text>
</comment>
<keyword evidence="2" id="KW-1185">Reference proteome</keyword>
<sequence>QRNKGFNQIHYFNLAVERDESFAPWVPHTVMFFVNSPFVPVTLDSDNYRLKHGRNYQVHITLVSETDRSN</sequence>
<dbReference type="EMBL" id="BMAW01072963">
    <property type="protein sequence ID" value="GFT85638.1"/>
    <property type="molecule type" value="Genomic_DNA"/>
</dbReference>
<evidence type="ECO:0000313" key="2">
    <source>
        <dbReference type="Proteomes" id="UP000887013"/>
    </source>
</evidence>
<proteinExistence type="predicted"/>
<protein>
    <submittedName>
        <fullName evidence="1">Uncharacterized protein</fullName>
    </submittedName>
</protein>
<evidence type="ECO:0000313" key="1">
    <source>
        <dbReference type="EMBL" id="GFT85638.1"/>
    </source>
</evidence>
<feature type="non-terminal residue" evidence="1">
    <location>
        <position position="1"/>
    </location>
</feature>
<dbReference type="Proteomes" id="UP000887013">
    <property type="component" value="Unassembled WGS sequence"/>
</dbReference>
<reference evidence="1" key="1">
    <citation type="submission" date="2020-08" db="EMBL/GenBank/DDBJ databases">
        <title>Multicomponent nature underlies the extraordinary mechanical properties of spider dragline silk.</title>
        <authorList>
            <person name="Kono N."/>
            <person name="Nakamura H."/>
            <person name="Mori M."/>
            <person name="Yoshida Y."/>
            <person name="Ohtoshi R."/>
            <person name="Malay A.D."/>
            <person name="Moran D.A.P."/>
            <person name="Tomita M."/>
            <person name="Numata K."/>
            <person name="Arakawa K."/>
        </authorList>
    </citation>
    <scope>NUCLEOTIDE SEQUENCE</scope>
</reference>
<gene>
    <name evidence="1" type="ORF">NPIL_336251</name>
</gene>